<keyword evidence="5" id="KW-0833">Ubl conjugation pathway</keyword>
<reference evidence="7 8" key="1">
    <citation type="journal article" date="2008" name="Nature">
        <title>Genome analysis of the platypus reveals unique signatures of evolution.</title>
        <authorList>
            <person name="Warren W.C."/>
            <person name="Hillier L.W."/>
            <person name="Marshall Graves J.A."/>
            <person name="Birney E."/>
            <person name="Ponting C.P."/>
            <person name="Grutzner F."/>
            <person name="Belov K."/>
            <person name="Miller W."/>
            <person name="Clarke L."/>
            <person name="Chinwalla A.T."/>
            <person name="Yang S.P."/>
            <person name="Heger A."/>
            <person name="Locke D.P."/>
            <person name="Miethke P."/>
            <person name="Waters P.D."/>
            <person name="Veyrunes F."/>
            <person name="Fulton L."/>
            <person name="Fulton B."/>
            <person name="Graves T."/>
            <person name="Wallis J."/>
            <person name="Puente X.S."/>
            <person name="Lopez-Otin C."/>
            <person name="Ordonez G.R."/>
            <person name="Eichler E.E."/>
            <person name="Chen L."/>
            <person name="Cheng Z."/>
            <person name="Deakin J.E."/>
            <person name="Alsop A."/>
            <person name="Thompson K."/>
            <person name="Kirby P."/>
            <person name="Papenfuss A.T."/>
            <person name="Wakefield M.J."/>
            <person name="Olender T."/>
            <person name="Lancet D."/>
            <person name="Huttley G.A."/>
            <person name="Smit A.F."/>
            <person name="Pask A."/>
            <person name="Temple-Smith P."/>
            <person name="Batzer M.A."/>
            <person name="Walker J.A."/>
            <person name="Konkel M.K."/>
            <person name="Harris R.S."/>
            <person name="Whittington C.M."/>
            <person name="Wong E.S."/>
            <person name="Gemmell N.J."/>
            <person name="Buschiazzo E."/>
            <person name="Vargas Jentzsch I.M."/>
            <person name="Merkel A."/>
            <person name="Schmitz J."/>
            <person name="Zemann A."/>
            <person name="Churakov G."/>
            <person name="Kriegs J.O."/>
            <person name="Brosius J."/>
            <person name="Murchison E.P."/>
            <person name="Sachidanandam R."/>
            <person name="Smith C."/>
            <person name="Hannon G.J."/>
            <person name="Tsend-Ayush E."/>
            <person name="McMillan D."/>
            <person name="Attenborough R."/>
            <person name="Rens W."/>
            <person name="Ferguson-Smith M."/>
            <person name="Lefevre C.M."/>
            <person name="Sharp J.A."/>
            <person name="Nicholas K.R."/>
            <person name="Ray D.A."/>
            <person name="Kube M."/>
            <person name="Reinhardt R."/>
            <person name="Pringle T.H."/>
            <person name="Taylor J."/>
            <person name="Jones R.C."/>
            <person name="Nixon B."/>
            <person name="Dacheux J.L."/>
            <person name="Niwa H."/>
            <person name="Sekita Y."/>
            <person name="Huang X."/>
            <person name="Stark A."/>
            <person name="Kheradpour P."/>
            <person name="Kellis M."/>
            <person name="Flicek P."/>
            <person name="Chen Y."/>
            <person name="Webber C."/>
            <person name="Hardison R."/>
            <person name="Nelson J."/>
            <person name="Hallsworth-Pepin K."/>
            <person name="Delehaunty K."/>
            <person name="Markovic C."/>
            <person name="Minx P."/>
            <person name="Feng Y."/>
            <person name="Kremitzki C."/>
            <person name="Mitreva M."/>
            <person name="Glasscock J."/>
            <person name="Wylie T."/>
            <person name="Wohldmann P."/>
            <person name="Thiru P."/>
            <person name="Nhan M.N."/>
            <person name="Pohl C.S."/>
            <person name="Smith S.M."/>
            <person name="Hou S."/>
            <person name="Nefedov M."/>
            <person name="de Jong P.J."/>
            <person name="Renfree M.B."/>
            <person name="Mardis E.R."/>
            <person name="Wilson R.K."/>
        </authorList>
    </citation>
    <scope>NUCLEOTIDE SEQUENCE [LARGE SCALE GENOMIC DNA]</scope>
    <source>
        <strain evidence="7 8">Glennie</strain>
    </source>
</reference>
<evidence type="ECO:0000313" key="7">
    <source>
        <dbReference type="Ensembl" id="ENSOANP00000039189.1"/>
    </source>
</evidence>
<dbReference type="GO" id="GO:0042802">
    <property type="term" value="F:identical protein binding"/>
    <property type="evidence" value="ECO:0007669"/>
    <property type="project" value="Ensembl"/>
</dbReference>
<dbReference type="Gene3D" id="3.80.10.10">
    <property type="entry name" value="Ribonuclease Inhibitor"/>
    <property type="match status" value="1"/>
</dbReference>
<evidence type="ECO:0000256" key="4">
    <source>
        <dbReference type="ARBA" id="ARBA00022737"/>
    </source>
</evidence>
<dbReference type="PANTHER" id="PTHR15354:SF1">
    <property type="entry name" value="LEUCINE-RICH REPEAT-CONTAINING PROTEIN 41"/>
    <property type="match status" value="1"/>
</dbReference>
<reference evidence="7" key="3">
    <citation type="submission" date="2025-09" db="UniProtKB">
        <authorList>
            <consortium name="Ensembl"/>
        </authorList>
    </citation>
    <scope>IDENTIFICATION</scope>
    <source>
        <strain evidence="7">Glennie</strain>
    </source>
</reference>
<gene>
    <name evidence="7" type="primary">LRRC41</name>
</gene>
<dbReference type="PANTHER" id="PTHR15354">
    <property type="entry name" value="MUF1"/>
    <property type="match status" value="1"/>
</dbReference>
<keyword evidence="8" id="KW-1185">Reference proteome</keyword>
<accession>A0A6I8NEM4</accession>
<name>A0A6I8NEM4_ORNAN</name>
<dbReference type="InParanoid" id="A0A6I8NEM4"/>
<keyword evidence="4" id="KW-0677">Repeat</keyword>
<dbReference type="GeneTree" id="ENSGT00390000015908"/>
<organism evidence="7 8">
    <name type="scientific">Ornithorhynchus anatinus</name>
    <name type="common">Duckbill platypus</name>
    <dbReference type="NCBI Taxonomy" id="9258"/>
    <lineage>
        <taxon>Eukaryota</taxon>
        <taxon>Metazoa</taxon>
        <taxon>Chordata</taxon>
        <taxon>Craniata</taxon>
        <taxon>Vertebrata</taxon>
        <taxon>Euteleostomi</taxon>
        <taxon>Mammalia</taxon>
        <taxon>Monotremata</taxon>
        <taxon>Ornithorhynchidae</taxon>
        <taxon>Ornithorhynchus</taxon>
    </lineage>
</organism>
<dbReference type="FunCoup" id="A0A6I8NEM4">
    <property type="interactions" value="3497"/>
</dbReference>
<dbReference type="Proteomes" id="UP000002279">
    <property type="component" value="Chromosome 18"/>
</dbReference>
<feature type="compositionally biased region" description="Low complexity" evidence="6">
    <location>
        <begin position="344"/>
        <end position="356"/>
    </location>
</feature>
<feature type="region of interest" description="Disordered" evidence="6">
    <location>
        <begin position="541"/>
        <end position="568"/>
    </location>
</feature>
<protein>
    <recommendedName>
        <fullName evidence="1">Leucine-rich repeat-containing protein 41</fullName>
    </recommendedName>
</protein>
<evidence type="ECO:0000256" key="2">
    <source>
        <dbReference type="ARBA" id="ARBA00022553"/>
    </source>
</evidence>
<evidence type="ECO:0000313" key="8">
    <source>
        <dbReference type="Proteomes" id="UP000002279"/>
    </source>
</evidence>
<keyword evidence="2" id="KW-0597">Phosphoprotein</keyword>
<feature type="region of interest" description="Disordered" evidence="6">
    <location>
        <begin position="285"/>
        <end position="436"/>
    </location>
</feature>
<evidence type="ECO:0000256" key="6">
    <source>
        <dbReference type="SAM" id="MobiDB-lite"/>
    </source>
</evidence>
<feature type="compositionally biased region" description="Low complexity" evidence="6">
    <location>
        <begin position="385"/>
        <end position="394"/>
    </location>
</feature>
<dbReference type="InterPro" id="IPR026137">
    <property type="entry name" value="Leu_rpt_41"/>
</dbReference>
<dbReference type="Bgee" id="ENSOANG00000044307">
    <property type="expression patterns" value="Expressed in testis and 7 other cell types or tissues"/>
</dbReference>
<dbReference type="OMA" id="VVSDSWH"/>
<dbReference type="GO" id="GO:0005737">
    <property type="term" value="C:cytoplasm"/>
    <property type="evidence" value="ECO:0000318"/>
    <property type="project" value="GO_Central"/>
</dbReference>
<reference evidence="7" key="2">
    <citation type="submission" date="2025-08" db="UniProtKB">
        <authorList>
            <consortium name="Ensembl"/>
        </authorList>
    </citation>
    <scope>IDENTIFICATION</scope>
    <source>
        <strain evidence="7">Glennie</strain>
    </source>
</reference>
<dbReference type="Ensembl" id="ENSOANT00000055653.1">
    <property type="protein sequence ID" value="ENSOANP00000039189.1"/>
    <property type="gene ID" value="ENSOANG00000044307.1"/>
</dbReference>
<evidence type="ECO:0000256" key="1">
    <source>
        <dbReference type="ARBA" id="ARBA00014201"/>
    </source>
</evidence>
<proteinExistence type="predicted"/>
<sequence>MAAVGASPKMAAIGASPKMAASGTGLRGGCRLCEAKEAASSEGAMATNACGPPSLSLLCGRAVSAHMGALEDEVWVLPGPILQGILPLLNIYYLERIEETAAKKGLSTQAIWHRLWDDVMKTRPTGAESVACWRTKFLEAFFAHVLRGTLDLASDRRLHDRRFSPLLLGSRYVTQLTVCNMLQGVAELVAPSNRRVLDNLAGSLRTLKFRHLLFSDLAAQRGLRLLLHRLIHHGAVGRVAMYSWPVPETSLFLLILTVSAGFWQPERGPGAPDVPCGLCEASARAAAEGGPGPTVRPVPPGACRYSPGNSDGPPVGARRDGEDGRNPGLSGGAFPGSSLGIFPGTSGASSVGTSTGPRASGARVLPGRSESREEPPLPAGRDAVRGPASASGRSPPAPPTQPPSCKRSSAVSALLSKPRKRFKPASGHGCPSPRVDPESNDLVSALELFTVPLSTESSLTLCRLLGSWVTLETLTLSYNGLGSNIFHLLDGLRALSRRADCRLHTFHLSDLFSPLPVLELVSCILRVLPRLRALSVRVDHPSQWDGPREEEEEDPGVPARKAETPENSLQQLEVGFPRGRLQGPLLRSVFRVSRSLQRLSLDSAVFQSTQEFRLTLQTLREWNPRLKSLSLHDMNLSDCQKEVLFLLQNPALQEVTFAFCRLLEKHASQFLQEFVAVLKANSTLKGLRLPGNRLGNSGLLALADVFNEDSRSTLCQLDISSNCIKPDALLSFAKRLEASSSRRGGQPILSYLCLFQNWLDQDPALAQEATRRLRATCVAIGDVWTTTRAFTEYIGAT</sequence>
<dbReference type="SUPFAM" id="SSF52047">
    <property type="entry name" value="RNI-like"/>
    <property type="match status" value="1"/>
</dbReference>
<keyword evidence="3" id="KW-0433">Leucine-rich repeat</keyword>
<dbReference type="GO" id="GO:0005634">
    <property type="term" value="C:nucleus"/>
    <property type="evidence" value="ECO:0000318"/>
    <property type="project" value="GO_Central"/>
</dbReference>
<evidence type="ECO:0000256" key="3">
    <source>
        <dbReference type="ARBA" id="ARBA00022614"/>
    </source>
</evidence>
<dbReference type="AlphaFoldDB" id="A0A6I8NEM4"/>
<dbReference type="InterPro" id="IPR032675">
    <property type="entry name" value="LRR_dom_sf"/>
</dbReference>
<evidence type="ECO:0000256" key="5">
    <source>
        <dbReference type="ARBA" id="ARBA00022786"/>
    </source>
</evidence>